<keyword evidence="1" id="KW-1133">Transmembrane helix</keyword>
<evidence type="ECO:0000313" key="3">
    <source>
        <dbReference type="Proteomes" id="UP001251528"/>
    </source>
</evidence>
<dbReference type="EMBL" id="JASWJB010000003">
    <property type="protein sequence ID" value="KAK2616703.1"/>
    <property type="molecule type" value="Genomic_DNA"/>
</dbReference>
<dbReference type="Proteomes" id="UP001251528">
    <property type="component" value="Unassembled WGS sequence"/>
</dbReference>
<keyword evidence="1" id="KW-0472">Membrane</keyword>
<evidence type="ECO:0000256" key="1">
    <source>
        <dbReference type="SAM" id="Phobius"/>
    </source>
</evidence>
<proteinExistence type="predicted"/>
<reference evidence="2" key="1">
    <citation type="submission" date="2023-06" db="EMBL/GenBank/DDBJ databases">
        <title>Conoideocrella luteorostrata (Hypocreales: Clavicipitaceae), a potential biocontrol fungus for elongate hemlock scale in United States Christmas tree production areas.</title>
        <authorList>
            <person name="Barrett H."/>
            <person name="Lovett B."/>
            <person name="Macias A.M."/>
            <person name="Stajich J.E."/>
            <person name="Kasson M.T."/>
        </authorList>
    </citation>
    <scope>NUCLEOTIDE SEQUENCE</scope>
    <source>
        <strain evidence="2">ARSEF 14590</strain>
    </source>
</reference>
<name>A0AAJ0G431_9HYPO</name>
<evidence type="ECO:0000313" key="2">
    <source>
        <dbReference type="EMBL" id="KAK2616703.1"/>
    </source>
</evidence>
<comment type="caution">
    <text evidence="2">The sequence shown here is derived from an EMBL/GenBank/DDBJ whole genome shotgun (WGS) entry which is preliminary data.</text>
</comment>
<dbReference type="AlphaFoldDB" id="A0AAJ0G431"/>
<sequence length="86" mass="9721">MNVMYQFGSSLFLAVVNVAMGSTKREGNIDHDLLVQYRNGMWTLLAFTATGLVIFMVFYLRRESRQAGMLKPESEDGQREKDSPGV</sequence>
<protein>
    <submittedName>
        <fullName evidence="2">Uncharacterized protein</fullName>
    </submittedName>
</protein>
<gene>
    <name evidence="2" type="ORF">QQS21_000315</name>
</gene>
<feature type="transmembrane region" description="Helical" evidence="1">
    <location>
        <begin position="40"/>
        <end position="60"/>
    </location>
</feature>
<accession>A0AAJ0G431</accession>
<keyword evidence="1" id="KW-0812">Transmembrane</keyword>
<keyword evidence="3" id="KW-1185">Reference proteome</keyword>
<organism evidence="2 3">
    <name type="scientific">Conoideocrella luteorostrata</name>
    <dbReference type="NCBI Taxonomy" id="1105319"/>
    <lineage>
        <taxon>Eukaryota</taxon>
        <taxon>Fungi</taxon>
        <taxon>Dikarya</taxon>
        <taxon>Ascomycota</taxon>
        <taxon>Pezizomycotina</taxon>
        <taxon>Sordariomycetes</taxon>
        <taxon>Hypocreomycetidae</taxon>
        <taxon>Hypocreales</taxon>
        <taxon>Clavicipitaceae</taxon>
        <taxon>Conoideocrella</taxon>
    </lineage>
</organism>